<comment type="caution">
    <text evidence="1">The sequence shown here is derived from an EMBL/GenBank/DDBJ whole genome shotgun (WGS) entry which is preliminary data.</text>
</comment>
<dbReference type="Proteomes" id="UP000238375">
    <property type="component" value="Unassembled WGS sequence"/>
</dbReference>
<proteinExistence type="predicted"/>
<sequence>MTAEEEQKWLLAFLNTTDPDQLLKLIRDFHFNSWKKGYEECEIDQAETDY</sequence>
<gene>
    <name evidence="1" type="ORF">CLV58_109209</name>
</gene>
<dbReference type="AlphaFoldDB" id="A0A2T0SYI8"/>
<evidence type="ECO:0000313" key="2">
    <source>
        <dbReference type="Proteomes" id="UP000238375"/>
    </source>
</evidence>
<accession>A0A2T0SYI8</accession>
<reference evidence="1 2" key="1">
    <citation type="submission" date="2018-03" db="EMBL/GenBank/DDBJ databases">
        <title>Genomic Encyclopedia of Archaeal and Bacterial Type Strains, Phase II (KMG-II): from individual species to whole genera.</title>
        <authorList>
            <person name="Goeker M."/>
        </authorList>
    </citation>
    <scope>NUCLEOTIDE SEQUENCE [LARGE SCALE GENOMIC DNA]</scope>
    <source>
        <strain evidence="1 2">DSM 28354</strain>
    </source>
</reference>
<protein>
    <submittedName>
        <fullName evidence="1">Uncharacterized protein</fullName>
    </submittedName>
</protein>
<dbReference type="EMBL" id="PVTE01000009">
    <property type="protein sequence ID" value="PRY38482.1"/>
    <property type="molecule type" value="Genomic_DNA"/>
</dbReference>
<evidence type="ECO:0000313" key="1">
    <source>
        <dbReference type="EMBL" id="PRY38482.1"/>
    </source>
</evidence>
<organism evidence="1 2">
    <name type="scientific">Spirosoma oryzae</name>
    <dbReference type="NCBI Taxonomy" id="1469603"/>
    <lineage>
        <taxon>Bacteria</taxon>
        <taxon>Pseudomonadati</taxon>
        <taxon>Bacteroidota</taxon>
        <taxon>Cytophagia</taxon>
        <taxon>Cytophagales</taxon>
        <taxon>Cytophagaceae</taxon>
        <taxon>Spirosoma</taxon>
    </lineage>
</organism>
<name>A0A2T0SYI8_9BACT</name>
<keyword evidence="2" id="KW-1185">Reference proteome</keyword>
<dbReference type="RefSeq" id="WP_170108697.1">
    <property type="nucleotide sequence ID" value="NZ_PVTE01000009.1"/>
</dbReference>